<dbReference type="EMBL" id="JBHTMK010000008">
    <property type="protein sequence ID" value="MFD1365191.1"/>
    <property type="molecule type" value="Genomic_DNA"/>
</dbReference>
<evidence type="ECO:0000256" key="1">
    <source>
        <dbReference type="SAM" id="MobiDB-lite"/>
    </source>
</evidence>
<feature type="compositionally biased region" description="Polar residues" evidence="1">
    <location>
        <begin position="68"/>
        <end position="79"/>
    </location>
</feature>
<dbReference type="Proteomes" id="UP001597183">
    <property type="component" value="Unassembled WGS sequence"/>
</dbReference>
<evidence type="ECO:0000313" key="2">
    <source>
        <dbReference type="EMBL" id="MFD1365191.1"/>
    </source>
</evidence>
<comment type="caution">
    <text evidence="2">The sequence shown here is derived from an EMBL/GenBank/DDBJ whole genome shotgun (WGS) entry which is preliminary data.</text>
</comment>
<protein>
    <submittedName>
        <fullName evidence="2">Uncharacterized protein</fullName>
    </submittedName>
</protein>
<dbReference type="RefSeq" id="WP_317795427.1">
    <property type="nucleotide sequence ID" value="NZ_AP028461.1"/>
</dbReference>
<feature type="region of interest" description="Disordered" evidence="1">
    <location>
        <begin position="48"/>
        <end position="79"/>
    </location>
</feature>
<sequence>MAEQAVGRGREGSRVCRRRSCACIGCVVDFDGLGQGAVRQGRTALITAPRRRESAPPSPAADGAQVNAKESTTLFELQK</sequence>
<name>A0ABW4A3B0_9ACTN</name>
<proteinExistence type="predicted"/>
<reference evidence="3" key="1">
    <citation type="journal article" date="2019" name="Int. J. Syst. Evol. Microbiol.">
        <title>The Global Catalogue of Microorganisms (GCM) 10K type strain sequencing project: providing services to taxonomists for standard genome sequencing and annotation.</title>
        <authorList>
            <consortium name="The Broad Institute Genomics Platform"/>
            <consortium name="The Broad Institute Genome Sequencing Center for Infectious Disease"/>
            <person name="Wu L."/>
            <person name="Ma J."/>
        </authorList>
    </citation>
    <scope>NUCLEOTIDE SEQUENCE [LARGE SCALE GENOMIC DNA]</scope>
    <source>
        <strain evidence="3">CCM 7526</strain>
    </source>
</reference>
<organism evidence="2 3">
    <name type="scientific">Actinoplanes sichuanensis</name>
    <dbReference type="NCBI Taxonomy" id="512349"/>
    <lineage>
        <taxon>Bacteria</taxon>
        <taxon>Bacillati</taxon>
        <taxon>Actinomycetota</taxon>
        <taxon>Actinomycetes</taxon>
        <taxon>Micromonosporales</taxon>
        <taxon>Micromonosporaceae</taxon>
        <taxon>Actinoplanes</taxon>
    </lineage>
</organism>
<gene>
    <name evidence="2" type="ORF">ACFQ5G_07545</name>
</gene>
<keyword evidence="3" id="KW-1185">Reference proteome</keyword>
<evidence type="ECO:0000313" key="3">
    <source>
        <dbReference type="Proteomes" id="UP001597183"/>
    </source>
</evidence>
<accession>A0ABW4A3B0</accession>